<protein>
    <submittedName>
        <fullName evidence="2">Uncharacterized protein</fullName>
    </submittedName>
</protein>
<feature type="region of interest" description="Disordered" evidence="1">
    <location>
        <begin position="1"/>
        <end position="87"/>
    </location>
</feature>
<evidence type="ECO:0000313" key="3">
    <source>
        <dbReference type="Proteomes" id="UP001396334"/>
    </source>
</evidence>
<accession>A0ABR2PP63</accession>
<dbReference type="EMBL" id="JBBPBN010000054">
    <property type="protein sequence ID" value="KAK8990238.1"/>
    <property type="molecule type" value="Genomic_DNA"/>
</dbReference>
<keyword evidence="3" id="KW-1185">Reference proteome</keyword>
<sequence length="163" mass="17837">MEQGEKSKNNTNYQSRNGDSQSESESSSESVLKSASERTVKSKSPVMVEAKNVIRMGKVQNKTCWQPREEDDRALGKPELSSSGLNATPLIVVEPTFNNEVGVGGNKSMLNKEESQPTKGSDASWVDVVSRGFKGEVGYKSHVEDESLQSAWGRITLMVVIEP</sequence>
<gene>
    <name evidence="2" type="ORF">V6N11_008944</name>
</gene>
<proteinExistence type="predicted"/>
<reference evidence="2 3" key="1">
    <citation type="journal article" date="2024" name="G3 (Bethesda)">
        <title>Genome assembly of Hibiscus sabdariffa L. provides insights into metabolisms of medicinal natural products.</title>
        <authorList>
            <person name="Kim T."/>
        </authorList>
    </citation>
    <scope>NUCLEOTIDE SEQUENCE [LARGE SCALE GENOMIC DNA]</scope>
    <source>
        <strain evidence="2">TK-2024</strain>
        <tissue evidence="2">Old leaves</tissue>
    </source>
</reference>
<evidence type="ECO:0000313" key="2">
    <source>
        <dbReference type="EMBL" id="KAK8990238.1"/>
    </source>
</evidence>
<feature type="region of interest" description="Disordered" evidence="1">
    <location>
        <begin position="104"/>
        <end position="123"/>
    </location>
</feature>
<evidence type="ECO:0000256" key="1">
    <source>
        <dbReference type="SAM" id="MobiDB-lite"/>
    </source>
</evidence>
<name>A0ABR2PP63_9ROSI</name>
<dbReference type="Proteomes" id="UP001396334">
    <property type="component" value="Unassembled WGS sequence"/>
</dbReference>
<feature type="compositionally biased region" description="Low complexity" evidence="1">
    <location>
        <begin position="15"/>
        <end position="34"/>
    </location>
</feature>
<comment type="caution">
    <text evidence="2">The sequence shown here is derived from an EMBL/GenBank/DDBJ whole genome shotgun (WGS) entry which is preliminary data.</text>
</comment>
<organism evidence="2 3">
    <name type="scientific">Hibiscus sabdariffa</name>
    <name type="common">roselle</name>
    <dbReference type="NCBI Taxonomy" id="183260"/>
    <lineage>
        <taxon>Eukaryota</taxon>
        <taxon>Viridiplantae</taxon>
        <taxon>Streptophyta</taxon>
        <taxon>Embryophyta</taxon>
        <taxon>Tracheophyta</taxon>
        <taxon>Spermatophyta</taxon>
        <taxon>Magnoliopsida</taxon>
        <taxon>eudicotyledons</taxon>
        <taxon>Gunneridae</taxon>
        <taxon>Pentapetalae</taxon>
        <taxon>rosids</taxon>
        <taxon>malvids</taxon>
        <taxon>Malvales</taxon>
        <taxon>Malvaceae</taxon>
        <taxon>Malvoideae</taxon>
        <taxon>Hibiscus</taxon>
    </lineage>
</organism>
<feature type="compositionally biased region" description="Basic and acidic residues" evidence="1">
    <location>
        <begin position="67"/>
        <end position="76"/>
    </location>
</feature>